<feature type="transmembrane region" description="Helical" evidence="1">
    <location>
        <begin position="6"/>
        <end position="23"/>
    </location>
</feature>
<name>A0A183E8R5_9BILA</name>
<proteinExistence type="predicted"/>
<dbReference type="AlphaFoldDB" id="A0A183E8R5"/>
<dbReference type="EMBL" id="UYRT01085069">
    <property type="protein sequence ID" value="VDN29653.1"/>
    <property type="molecule type" value="Genomic_DNA"/>
</dbReference>
<keyword evidence="1" id="KW-0812">Transmembrane</keyword>
<accession>A0A183E8R5</accession>
<dbReference type="WBParaSite" id="GPUH_0001737801-mRNA-1">
    <property type="protein sequence ID" value="GPUH_0001737801-mRNA-1"/>
    <property type="gene ID" value="GPUH_0001737801"/>
</dbReference>
<dbReference type="OrthoDB" id="2150145at2759"/>
<keyword evidence="1" id="KW-0472">Membrane</keyword>
<keyword evidence="1" id="KW-1133">Transmembrane helix</keyword>
<gene>
    <name evidence="2" type="ORF">GPUH_LOCUS17356</name>
</gene>
<dbReference type="Proteomes" id="UP000271098">
    <property type="component" value="Unassembled WGS sequence"/>
</dbReference>
<evidence type="ECO:0000256" key="1">
    <source>
        <dbReference type="SAM" id="Phobius"/>
    </source>
</evidence>
<reference evidence="2 3" key="2">
    <citation type="submission" date="2018-11" db="EMBL/GenBank/DDBJ databases">
        <authorList>
            <consortium name="Pathogen Informatics"/>
        </authorList>
    </citation>
    <scope>NUCLEOTIDE SEQUENCE [LARGE SCALE GENOMIC DNA]</scope>
</reference>
<reference evidence="4" key="1">
    <citation type="submission" date="2016-06" db="UniProtKB">
        <authorList>
            <consortium name="WormBaseParasite"/>
        </authorList>
    </citation>
    <scope>IDENTIFICATION</scope>
</reference>
<evidence type="ECO:0000313" key="2">
    <source>
        <dbReference type="EMBL" id="VDN29653.1"/>
    </source>
</evidence>
<keyword evidence="3" id="KW-1185">Reference proteome</keyword>
<protein>
    <submittedName>
        <fullName evidence="4">Peptidase_M13_N domain-containing protein</fullName>
    </submittedName>
</protein>
<sequence length="135" mass="15648">METMSLYWGLIVQAFVVASGMYYPREDIVRENYLTLAAHFTADQLYRAHRAQVNELLGVPVMQSIIDGMKFKQVTLNASLLRDIANRLDSSFGKYINMLSKTRQYILGSSQVDWSTFRDYRSMIECSRIMPGYLR</sequence>
<evidence type="ECO:0000313" key="4">
    <source>
        <dbReference type="WBParaSite" id="GPUH_0001737801-mRNA-1"/>
    </source>
</evidence>
<organism evidence="4">
    <name type="scientific">Gongylonema pulchrum</name>
    <dbReference type="NCBI Taxonomy" id="637853"/>
    <lineage>
        <taxon>Eukaryota</taxon>
        <taxon>Metazoa</taxon>
        <taxon>Ecdysozoa</taxon>
        <taxon>Nematoda</taxon>
        <taxon>Chromadorea</taxon>
        <taxon>Rhabditida</taxon>
        <taxon>Spirurina</taxon>
        <taxon>Spiruromorpha</taxon>
        <taxon>Spiruroidea</taxon>
        <taxon>Gongylonematidae</taxon>
        <taxon>Gongylonema</taxon>
    </lineage>
</organism>
<evidence type="ECO:0000313" key="3">
    <source>
        <dbReference type="Proteomes" id="UP000271098"/>
    </source>
</evidence>